<evidence type="ECO:0000256" key="6">
    <source>
        <dbReference type="HAMAP-Rule" id="MF_01661"/>
    </source>
</evidence>
<dbReference type="GO" id="GO:0048029">
    <property type="term" value="F:monosaccharide binding"/>
    <property type="evidence" value="ECO:0007669"/>
    <property type="project" value="InterPro"/>
</dbReference>
<evidence type="ECO:0000256" key="3">
    <source>
        <dbReference type="ARBA" id="ARBA00022490"/>
    </source>
</evidence>
<dbReference type="STRING" id="985665.HPL003_20540"/>
<feature type="binding site" evidence="6">
    <location>
        <position position="28"/>
    </location>
    <ligand>
        <name>substrate</name>
    </ligand>
</feature>
<dbReference type="AlphaFoldDB" id="G7VU28"/>
<protein>
    <recommendedName>
        <fullName evidence="2 6">D-ribose pyranase</fullName>
        <ecNumber evidence="2 6">5.4.99.62</ecNumber>
    </recommendedName>
</protein>
<dbReference type="HOGENOM" id="CLU_135498_0_0_9"/>
<dbReference type="PANTHER" id="PTHR37831:SF1">
    <property type="entry name" value="D-RIBOSE PYRANASE"/>
    <property type="match status" value="1"/>
</dbReference>
<organism evidence="7">
    <name type="scientific">Paenibacillus terrae (strain HPL-003)</name>
    <dbReference type="NCBI Taxonomy" id="985665"/>
    <lineage>
        <taxon>Bacteria</taxon>
        <taxon>Bacillati</taxon>
        <taxon>Bacillota</taxon>
        <taxon>Bacilli</taxon>
        <taxon>Bacillales</taxon>
        <taxon>Paenibacillaceae</taxon>
        <taxon>Paenibacillus</taxon>
    </lineage>
</organism>
<dbReference type="RefSeq" id="WP_014281542.1">
    <property type="nucleotide sequence ID" value="NC_016641.1"/>
</dbReference>
<dbReference type="EC" id="5.4.99.62" evidence="2 6"/>
<comment type="pathway">
    <text evidence="6">Carbohydrate metabolism; D-ribose degradation; D-ribose 5-phosphate from beta-D-ribopyranose: step 1/2.</text>
</comment>
<evidence type="ECO:0000256" key="4">
    <source>
        <dbReference type="ARBA" id="ARBA00023235"/>
    </source>
</evidence>
<feature type="active site" description="Proton donor" evidence="6">
    <location>
        <position position="20"/>
    </location>
</feature>
<dbReference type="GO" id="GO:0019303">
    <property type="term" value="P:D-ribose catabolic process"/>
    <property type="evidence" value="ECO:0007669"/>
    <property type="project" value="UniProtKB-UniRule"/>
</dbReference>
<keyword evidence="4 6" id="KW-0413">Isomerase</keyword>
<comment type="catalytic activity">
    <reaction evidence="1 6">
        <text>beta-D-ribopyranose = beta-D-ribofuranose</text>
        <dbReference type="Rhea" id="RHEA:25432"/>
        <dbReference type="ChEBI" id="CHEBI:27476"/>
        <dbReference type="ChEBI" id="CHEBI:47002"/>
        <dbReference type="EC" id="5.4.99.62"/>
    </reaction>
</comment>
<reference key="1">
    <citation type="submission" date="2011-11" db="EMBL/GenBank/DDBJ databases">
        <authorList>
            <person name="Shin S.H."/>
            <person name="Kim S."/>
            <person name="Kim J.Y."/>
        </authorList>
    </citation>
    <scope>NUCLEOTIDE SEQUENCE</scope>
    <source>
        <strain>HPL-003</strain>
    </source>
</reference>
<reference evidence="7" key="2">
    <citation type="journal article" date="2012" name="J. Bacteriol.">
        <title>Genome Sequence of Paenibacillus terrae HPL-003, a Xylanase-Producing Bacterium Isolated from Soil Found in Forest Residue.</title>
        <authorList>
            <person name="Shin S.H."/>
            <person name="Kim S."/>
            <person name="Kim J.Y."/>
            <person name="Song H.Y."/>
            <person name="Cho S.J."/>
            <person name="Kim D.R."/>
            <person name="Lee K.I."/>
            <person name="Lim H.K."/>
            <person name="Park N.J."/>
            <person name="Hwang I.T."/>
            <person name="Yang K.S."/>
        </authorList>
    </citation>
    <scope>NUCLEOTIDE SEQUENCE [LARGE SCALE GENOMIC DNA]</scope>
    <source>
        <strain evidence="7">HPL-003</strain>
    </source>
</reference>
<dbReference type="NCBIfam" id="NF008761">
    <property type="entry name" value="PRK11797.1"/>
    <property type="match status" value="1"/>
</dbReference>
<sequence>MKKYGILNSHISKVLSDLGHTDYIVVADAGLPIPEGVTKIDLALRLGVPSFQDVVDVIAADMVIEKVTLAEEIKQGNDEALQYIIRTFIEDESENSQTAAIEFCSHEQFKELTRHAKVVIRTGENKPFANCILQAGVHFG</sequence>
<dbReference type="UniPathway" id="UPA00916">
    <property type="reaction ID" value="UER00888"/>
</dbReference>
<proteinExistence type="inferred from homology"/>
<name>G7VU28_PAETH</name>
<keyword evidence="5 6" id="KW-0119">Carbohydrate metabolism</keyword>
<evidence type="ECO:0000313" key="7">
    <source>
        <dbReference type="EMBL" id="AET60844.1"/>
    </source>
</evidence>
<dbReference type="HAMAP" id="MF_01661">
    <property type="entry name" value="D_rib_pyranase"/>
    <property type="match status" value="1"/>
</dbReference>
<gene>
    <name evidence="6" type="primary">rbsD</name>
    <name evidence="7" type="ordered locus">HPL003_20540</name>
</gene>
<feature type="binding site" evidence="6">
    <location>
        <position position="106"/>
    </location>
    <ligand>
        <name>substrate</name>
    </ligand>
</feature>
<dbReference type="eggNOG" id="COG1869">
    <property type="taxonomic scope" value="Bacteria"/>
</dbReference>
<dbReference type="InterPro" id="IPR023064">
    <property type="entry name" value="D-ribose_pyranase"/>
</dbReference>
<dbReference type="InterPro" id="IPR007721">
    <property type="entry name" value="RbsD_FucU"/>
</dbReference>
<dbReference type="EMBL" id="CP003107">
    <property type="protein sequence ID" value="AET60844.1"/>
    <property type="molecule type" value="Genomic_DNA"/>
</dbReference>
<feature type="binding site" evidence="6">
    <location>
        <begin position="128"/>
        <end position="130"/>
    </location>
    <ligand>
        <name>substrate</name>
    </ligand>
</feature>
<evidence type="ECO:0000256" key="2">
    <source>
        <dbReference type="ARBA" id="ARBA00012862"/>
    </source>
</evidence>
<evidence type="ECO:0000256" key="1">
    <source>
        <dbReference type="ARBA" id="ARBA00000223"/>
    </source>
</evidence>
<dbReference type="GO" id="GO:0016872">
    <property type="term" value="F:intramolecular lyase activity"/>
    <property type="evidence" value="ECO:0007669"/>
    <property type="project" value="UniProtKB-UniRule"/>
</dbReference>
<dbReference type="PANTHER" id="PTHR37831">
    <property type="entry name" value="D-RIBOSE PYRANASE"/>
    <property type="match status" value="1"/>
</dbReference>
<dbReference type="OrthoDB" id="9805009at2"/>
<dbReference type="GO" id="GO:0005829">
    <property type="term" value="C:cytosol"/>
    <property type="evidence" value="ECO:0007669"/>
    <property type="project" value="TreeGrafter"/>
</dbReference>
<evidence type="ECO:0000256" key="5">
    <source>
        <dbReference type="ARBA" id="ARBA00023277"/>
    </source>
</evidence>
<dbReference type="Proteomes" id="UP000005876">
    <property type="component" value="Chromosome"/>
</dbReference>
<comment type="subunit">
    <text evidence="6">Homodecamer.</text>
</comment>
<dbReference type="InterPro" id="IPR023750">
    <property type="entry name" value="RbsD-like_sf"/>
</dbReference>
<dbReference type="Pfam" id="PF05025">
    <property type="entry name" value="RbsD_FucU"/>
    <property type="match status" value="1"/>
</dbReference>
<dbReference type="GO" id="GO:0062193">
    <property type="term" value="F:D-ribose pyranase activity"/>
    <property type="evidence" value="ECO:0007669"/>
    <property type="project" value="UniProtKB-EC"/>
</dbReference>
<dbReference type="Gene3D" id="3.40.1650.10">
    <property type="entry name" value="RbsD-like domain"/>
    <property type="match status" value="1"/>
</dbReference>
<comment type="subcellular location">
    <subcellularLocation>
        <location evidence="6">Cytoplasm</location>
    </subcellularLocation>
</comment>
<comment type="similarity">
    <text evidence="6">Belongs to the RbsD / FucU family. RbsD subfamily.</text>
</comment>
<comment type="function">
    <text evidence="6">Catalyzes the interconversion of beta-pyran and beta-furan forms of D-ribose.</text>
</comment>
<dbReference type="SUPFAM" id="SSF102546">
    <property type="entry name" value="RbsD-like"/>
    <property type="match status" value="1"/>
</dbReference>
<keyword evidence="3 6" id="KW-0963">Cytoplasm</keyword>
<accession>G7VU28</accession>
<dbReference type="KEGG" id="pta:HPL003_20540"/>